<feature type="transmembrane region" description="Helical" evidence="1">
    <location>
        <begin position="182"/>
        <end position="202"/>
    </location>
</feature>
<evidence type="ECO:0000256" key="1">
    <source>
        <dbReference type="SAM" id="Phobius"/>
    </source>
</evidence>
<evidence type="ECO:0000313" key="3">
    <source>
        <dbReference type="Proteomes" id="UP000249065"/>
    </source>
</evidence>
<keyword evidence="1" id="KW-0812">Transmembrane</keyword>
<keyword evidence="3" id="KW-1185">Reference proteome</keyword>
<accession>A0A327MAG9</accession>
<feature type="transmembrane region" description="Helical" evidence="1">
    <location>
        <begin position="38"/>
        <end position="57"/>
    </location>
</feature>
<dbReference type="Pfam" id="PF07077">
    <property type="entry name" value="DUF1345"/>
    <property type="match status" value="1"/>
</dbReference>
<dbReference type="RefSeq" id="WP_111469134.1">
    <property type="nucleotide sequence ID" value="NZ_QLIX01000004.1"/>
</dbReference>
<proteinExistence type="predicted"/>
<dbReference type="AlphaFoldDB" id="A0A327MAG9"/>
<name>A0A327MAG9_9PROT</name>
<reference evidence="3" key="1">
    <citation type="submission" date="2018-06" db="EMBL/GenBank/DDBJ databases">
        <authorList>
            <person name="Khan S.A."/>
        </authorList>
    </citation>
    <scope>NUCLEOTIDE SEQUENCE [LARGE SCALE GENOMIC DNA]</scope>
    <source>
        <strain evidence="3">DB-1506</strain>
    </source>
</reference>
<comment type="caution">
    <text evidence="2">The sequence shown here is derived from an EMBL/GenBank/DDBJ whole genome shotgun (WGS) entry which is preliminary data.</text>
</comment>
<feature type="transmembrane region" description="Helical" evidence="1">
    <location>
        <begin position="77"/>
        <end position="98"/>
    </location>
</feature>
<dbReference type="EMBL" id="QLIX01000004">
    <property type="protein sequence ID" value="RAI59446.1"/>
    <property type="molecule type" value="Genomic_DNA"/>
</dbReference>
<keyword evidence="1" id="KW-0472">Membrane</keyword>
<keyword evidence="1" id="KW-1133">Transmembrane helix</keyword>
<evidence type="ECO:0000313" key="2">
    <source>
        <dbReference type="EMBL" id="RAI59446.1"/>
    </source>
</evidence>
<dbReference type="OrthoDB" id="64737at2"/>
<gene>
    <name evidence="2" type="ORF">DOO78_07515</name>
</gene>
<dbReference type="Proteomes" id="UP000249065">
    <property type="component" value="Unassembled WGS sequence"/>
</dbReference>
<dbReference type="InterPro" id="IPR009781">
    <property type="entry name" value="DUF1345"/>
</dbReference>
<organism evidence="2 3">
    <name type="scientific">Roseicella frigidaeris</name>
    <dbReference type="NCBI Taxonomy" id="2230885"/>
    <lineage>
        <taxon>Bacteria</taxon>
        <taxon>Pseudomonadati</taxon>
        <taxon>Pseudomonadota</taxon>
        <taxon>Alphaproteobacteria</taxon>
        <taxon>Acetobacterales</taxon>
        <taxon>Roseomonadaceae</taxon>
        <taxon>Roseicella</taxon>
    </lineage>
</organism>
<feature type="transmembrane region" description="Helical" evidence="1">
    <location>
        <begin position="12"/>
        <end position="32"/>
    </location>
</feature>
<feature type="transmembrane region" description="Helical" evidence="1">
    <location>
        <begin position="110"/>
        <end position="130"/>
    </location>
</feature>
<sequence>MPLRLGLRHRPVLLAAAGLGALAGVLCGLGGLPTPTSLLIGWCVAVLAYAGPTMRAMHRATPAQIRRRAELLDDGEAAVLAASLLASVAALGAVGWFLASRSGAMAAPEIALALLTILLSWLFVHLLFAVRYAHEFWQADSGLDFPGGEPPDFSDFLYFAFTIGMTFQTSDVEISSRLLRRLALLHALVAFLFNAVILAAAVNVTASMMS</sequence>
<protein>
    <submittedName>
        <fullName evidence="2">DUF1345 domain-containing protein</fullName>
    </submittedName>
</protein>